<dbReference type="PANTHER" id="PTHR46237">
    <property type="entry name" value="CYTOCHROME B5 REDUCTASE 4 FAMILY MEMBER"/>
    <property type="match status" value="1"/>
</dbReference>
<dbReference type="InterPro" id="IPR018506">
    <property type="entry name" value="Cyt_B5_heme-BS"/>
</dbReference>
<keyword evidence="8" id="KW-1185">Reference proteome</keyword>
<dbReference type="InterPro" id="IPR051872">
    <property type="entry name" value="Cytochrome_b5/Flavoprotein_Rdt"/>
</dbReference>
<dbReference type="GO" id="GO:0004128">
    <property type="term" value="F:cytochrome-b5 reductase activity, acting on NAD(P)H"/>
    <property type="evidence" value="ECO:0007669"/>
    <property type="project" value="TreeGrafter"/>
</dbReference>
<dbReference type="Pfam" id="PF00173">
    <property type="entry name" value="Cyt-b5"/>
    <property type="match status" value="1"/>
</dbReference>
<keyword evidence="3 4" id="KW-0408">Iron</keyword>
<comment type="similarity">
    <text evidence="4">Belongs to the cytochrome b5 family.</text>
</comment>
<dbReference type="GeneID" id="20036890"/>
<organism evidence="7 8">
    <name type="scientific">Plasmodium inui San Antonio 1</name>
    <dbReference type="NCBI Taxonomy" id="1237626"/>
    <lineage>
        <taxon>Eukaryota</taxon>
        <taxon>Sar</taxon>
        <taxon>Alveolata</taxon>
        <taxon>Apicomplexa</taxon>
        <taxon>Aconoidasida</taxon>
        <taxon>Haemosporida</taxon>
        <taxon>Plasmodiidae</taxon>
        <taxon>Plasmodium</taxon>
        <taxon>Plasmodium (Plasmodium)</taxon>
    </lineage>
</organism>
<dbReference type="RefSeq" id="XP_008815441.1">
    <property type="nucleotide sequence ID" value="XM_008817219.1"/>
</dbReference>
<keyword evidence="5" id="KW-0732">Signal</keyword>
<feature type="domain" description="Cytochrome b5 heme-binding" evidence="6">
    <location>
        <begin position="86"/>
        <end position="162"/>
    </location>
</feature>
<feature type="signal peptide" evidence="5">
    <location>
        <begin position="1"/>
        <end position="23"/>
    </location>
</feature>
<dbReference type="SUPFAM" id="SSF55856">
    <property type="entry name" value="Cytochrome b5-like heme/steroid binding domain"/>
    <property type="match status" value="1"/>
</dbReference>
<name>W7AGA4_9APIC</name>
<gene>
    <name evidence="7" type="ORF">C922_01616</name>
</gene>
<sequence length="162" mass="18936">MPKRNTAAHFIFPLLTIVLLISGALMQGADDKDDKLKPRNWKRNIDNLVCSFLRKNMHGAKQMQYANLSKEFKNEEEQTEGNENAIKTYTREEVAKHNTSKDAWVIFKNKIYEITYYLLYHPGGKDILLEQAGKDITDYVSHYHPWINVQKILKNNYKGMTK</sequence>
<dbReference type="Gene3D" id="3.10.120.10">
    <property type="entry name" value="Cytochrome b5-like heme/steroid binding domain"/>
    <property type="match status" value="1"/>
</dbReference>
<evidence type="ECO:0000256" key="1">
    <source>
        <dbReference type="ARBA" id="ARBA00022617"/>
    </source>
</evidence>
<dbReference type="SMART" id="SM01117">
    <property type="entry name" value="Cyt-b5"/>
    <property type="match status" value="1"/>
</dbReference>
<dbReference type="PROSITE" id="PS00191">
    <property type="entry name" value="CYTOCHROME_B5_1"/>
    <property type="match status" value="1"/>
</dbReference>
<evidence type="ECO:0000256" key="3">
    <source>
        <dbReference type="ARBA" id="ARBA00023004"/>
    </source>
</evidence>
<evidence type="ECO:0000259" key="6">
    <source>
        <dbReference type="PROSITE" id="PS50255"/>
    </source>
</evidence>
<dbReference type="VEuPathDB" id="PlasmoDB:C922_01616"/>
<dbReference type="EMBL" id="KI965464">
    <property type="protein sequence ID" value="EUD68004.1"/>
    <property type="molecule type" value="Genomic_DNA"/>
</dbReference>
<feature type="chain" id="PRO_5004890534" description="Cytochrome b5 heme-binding domain-containing protein" evidence="5">
    <location>
        <begin position="24"/>
        <end position="162"/>
    </location>
</feature>
<dbReference type="OrthoDB" id="260519at2759"/>
<keyword evidence="2 4" id="KW-0479">Metal-binding</keyword>
<evidence type="ECO:0000256" key="5">
    <source>
        <dbReference type="SAM" id="SignalP"/>
    </source>
</evidence>
<protein>
    <recommendedName>
        <fullName evidence="6">Cytochrome b5 heme-binding domain-containing protein</fullName>
    </recommendedName>
</protein>
<dbReference type="InterPro" id="IPR001199">
    <property type="entry name" value="Cyt_B5-like_heme/steroid-bd"/>
</dbReference>
<dbReference type="Proteomes" id="UP000030640">
    <property type="component" value="Unassembled WGS sequence"/>
</dbReference>
<dbReference type="PANTHER" id="PTHR46237:SF1">
    <property type="entry name" value="CYTOCHROME B5 REDUCTASE 4"/>
    <property type="match status" value="1"/>
</dbReference>
<dbReference type="PROSITE" id="PS50255">
    <property type="entry name" value="CYTOCHROME_B5_2"/>
    <property type="match status" value="1"/>
</dbReference>
<dbReference type="GO" id="GO:0046872">
    <property type="term" value="F:metal ion binding"/>
    <property type="evidence" value="ECO:0007669"/>
    <property type="project" value="UniProtKB-UniRule"/>
</dbReference>
<evidence type="ECO:0000256" key="4">
    <source>
        <dbReference type="RuleBase" id="RU362121"/>
    </source>
</evidence>
<evidence type="ECO:0000256" key="2">
    <source>
        <dbReference type="ARBA" id="ARBA00022723"/>
    </source>
</evidence>
<evidence type="ECO:0000313" key="8">
    <source>
        <dbReference type="Proteomes" id="UP000030640"/>
    </source>
</evidence>
<dbReference type="InterPro" id="IPR036400">
    <property type="entry name" value="Cyt_B5-like_heme/steroid_sf"/>
</dbReference>
<evidence type="ECO:0000313" key="7">
    <source>
        <dbReference type="EMBL" id="EUD68004.1"/>
    </source>
</evidence>
<dbReference type="AlphaFoldDB" id="W7AGA4"/>
<keyword evidence="1 4" id="KW-0349">Heme</keyword>
<accession>W7AGA4</accession>
<dbReference type="GO" id="GO:0005737">
    <property type="term" value="C:cytoplasm"/>
    <property type="evidence" value="ECO:0007669"/>
    <property type="project" value="TreeGrafter"/>
</dbReference>
<reference evidence="7 8" key="1">
    <citation type="submission" date="2013-02" db="EMBL/GenBank/DDBJ databases">
        <title>The Genome Sequence of Plasmodium inui San Antonio 1.</title>
        <authorList>
            <consortium name="The Broad Institute Genome Sequencing Platform"/>
            <consortium name="The Broad Institute Genome Sequencing Center for Infectious Disease"/>
            <person name="Neafsey D."/>
            <person name="Cheeseman I."/>
            <person name="Volkman S."/>
            <person name="Adams J."/>
            <person name="Walker B."/>
            <person name="Young S.K."/>
            <person name="Zeng Q."/>
            <person name="Gargeya S."/>
            <person name="Fitzgerald M."/>
            <person name="Haas B."/>
            <person name="Abouelleil A."/>
            <person name="Alvarado L."/>
            <person name="Arachchi H.M."/>
            <person name="Berlin A.M."/>
            <person name="Chapman S.B."/>
            <person name="Dewar J."/>
            <person name="Goldberg J."/>
            <person name="Griggs A."/>
            <person name="Gujja S."/>
            <person name="Hansen M."/>
            <person name="Howarth C."/>
            <person name="Imamovic A."/>
            <person name="Larimer J."/>
            <person name="McCowan C."/>
            <person name="Murphy C."/>
            <person name="Neiman D."/>
            <person name="Pearson M."/>
            <person name="Priest M."/>
            <person name="Roberts A."/>
            <person name="Saif S."/>
            <person name="Shea T."/>
            <person name="Sisk P."/>
            <person name="Sykes S."/>
            <person name="Wortman J."/>
            <person name="Nusbaum C."/>
            <person name="Birren B."/>
        </authorList>
    </citation>
    <scope>NUCLEOTIDE SEQUENCE [LARGE SCALE GENOMIC DNA]</scope>
    <source>
        <strain evidence="7 8">San Antonio 1</strain>
    </source>
</reference>
<dbReference type="GO" id="GO:0020037">
    <property type="term" value="F:heme binding"/>
    <property type="evidence" value="ECO:0007669"/>
    <property type="project" value="UniProtKB-UniRule"/>
</dbReference>
<proteinExistence type="inferred from homology"/>